<feature type="compositionally biased region" description="Low complexity" evidence="2">
    <location>
        <begin position="894"/>
        <end position="909"/>
    </location>
</feature>
<dbReference type="InterPro" id="IPR026791">
    <property type="entry name" value="DOCK"/>
</dbReference>
<dbReference type="WBParaSite" id="HNAJ_0001134601-mRNA-1">
    <property type="protein sequence ID" value="HNAJ_0001134601-mRNA-1"/>
    <property type="gene ID" value="HNAJ_0001134601"/>
</dbReference>
<evidence type="ECO:0000313" key="4">
    <source>
        <dbReference type="WBParaSite" id="HNAJ_0001134601-mRNA-1"/>
    </source>
</evidence>
<dbReference type="PANTHER" id="PTHR45653">
    <property type="entry name" value="DEDICATOR OF CYTOKINESIS"/>
    <property type="match status" value="1"/>
</dbReference>
<evidence type="ECO:0000259" key="3">
    <source>
        <dbReference type="PROSITE" id="PS51651"/>
    </source>
</evidence>
<dbReference type="GO" id="GO:0007264">
    <property type="term" value="P:small GTPase-mediated signal transduction"/>
    <property type="evidence" value="ECO:0007669"/>
    <property type="project" value="InterPro"/>
</dbReference>
<feature type="region of interest" description="Disordered" evidence="2">
    <location>
        <begin position="822"/>
        <end position="962"/>
    </location>
</feature>
<dbReference type="AlphaFoldDB" id="A0A0R3TUC0"/>
<dbReference type="PANTHER" id="PTHR45653:SF10">
    <property type="entry name" value="MYOBLAST CITY, ISOFORM B"/>
    <property type="match status" value="1"/>
</dbReference>
<dbReference type="GO" id="GO:0005085">
    <property type="term" value="F:guanyl-nucleotide exchange factor activity"/>
    <property type="evidence" value="ECO:0007669"/>
    <property type="project" value="InterPro"/>
</dbReference>
<feature type="compositionally biased region" description="Polar residues" evidence="2">
    <location>
        <begin position="864"/>
        <end position="893"/>
    </location>
</feature>
<reference evidence="4" key="1">
    <citation type="submission" date="2017-02" db="UniProtKB">
        <authorList>
            <consortium name="WormBaseParasite"/>
        </authorList>
    </citation>
    <scope>IDENTIFICATION</scope>
</reference>
<proteinExistence type="inferred from homology"/>
<protein>
    <submittedName>
        <fullName evidence="4">DOCKER domain-containing protein</fullName>
    </submittedName>
</protein>
<accession>A0A0R3TUC0</accession>
<evidence type="ECO:0000256" key="2">
    <source>
        <dbReference type="SAM" id="MobiDB-lite"/>
    </source>
</evidence>
<feature type="domain" description="DOCKER" evidence="3">
    <location>
        <begin position="354"/>
        <end position="766"/>
    </location>
</feature>
<dbReference type="GO" id="GO:0005886">
    <property type="term" value="C:plasma membrane"/>
    <property type="evidence" value="ECO:0007669"/>
    <property type="project" value="TreeGrafter"/>
</dbReference>
<evidence type="ECO:0000256" key="1">
    <source>
        <dbReference type="PROSITE-ProRule" id="PRU00984"/>
    </source>
</evidence>
<dbReference type="Gene3D" id="1.25.40.410">
    <property type="match status" value="1"/>
</dbReference>
<organism evidence="4">
    <name type="scientific">Rodentolepis nana</name>
    <name type="common">Dwarf tapeworm</name>
    <name type="synonym">Hymenolepis nana</name>
    <dbReference type="NCBI Taxonomy" id="102285"/>
    <lineage>
        <taxon>Eukaryota</taxon>
        <taxon>Metazoa</taxon>
        <taxon>Spiralia</taxon>
        <taxon>Lophotrochozoa</taxon>
        <taxon>Platyhelminthes</taxon>
        <taxon>Cestoda</taxon>
        <taxon>Eucestoda</taxon>
        <taxon>Cyclophyllidea</taxon>
        <taxon>Hymenolepididae</taxon>
        <taxon>Rodentolepis</taxon>
    </lineage>
</organism>
<dbReference type="GO" id="GO:0031267">
    <property type="term" value="F:small GTPase binding"/>
    <property type="evidence" value="ECO:0007669"/>
    <property type="project" value="TreeGrafter"/>
</dbReference>
<dbReference type="PROSITE" id="PS51651">
    <property type="entry name" value="DOCKER"/>
    <property type="match status" value="1"/>
</dbReference>
<dbReference type="InterPro" id="IPR027357">
    <property type="entry name" value="DOCKER_dom"/>
</dbReference>
<name>A0A0R3TUC0_RODNA</name>
<dbReference type="GO" id="GO:0005737">
    <property type="term" value="C:cytoplasm"/>
    <property type="evidence" value="ECO:0007669"/>
    <property type="project" value="TreeGrafter"/>
</dbReference>
<sequence>LASVFTSILQQLHPSDWRVLLTPRGHPRLDCVCATCVGLELTDTVDFLHELFFIFLMSHSWPAYPSLHANDRTFKYHNFPTYLVTPLYAESNREQPWVEMLALQSTVELKIMRVLFEECLRPFFMCNSPGRLDPSHAKSRLLIKLLQRCLGTFVTSQPHLWLEELPTITMVATAPRLPNGCLGDLRVLAGKLLEEVWQAVGQPHQSHYMEFFIPTVMNMSTEPVSELRKICVKLIVDMLRVNPLAAEPFLIREVDRVMNWALPEFSTEMLALLMTEVPDGAIENLSRRTSFGLRRGVPVKPSPSNLALTAEKSKTRILSDLIKQINYLWEYSEVITRRSKLSGMLAINNLRTYYDSIKRKDMTIRYLFKLEELHEQSENDIERGYTLERISGQYNWSSNPVDISEVSNRYAQLGSASSSTLKEALLLDALKYLKEGGDWKRAIEVCDQLIVFYRDVTADLASLSKILTEQSQLYTKFISGDTRNQCCYKYYALHFTTRPDSPGFIGNTIVYRTLSQLNEVKMTLCEQFPEYHVETNNPQPLTSTETQITNDAPTIRLVSNLHPVPEIPANWATGEAAANLSPHIKAYYGWNQVRQFTRTYHFKPSKSADGKEMPVVEEVRYTLSDKLPNIRTLSKVEYAINTVQDMSLSLSANIADISSSPSPGLLLSNFVGKLSTSIHSPVSGGLTALLTSLNLVDDSLDERQSEQLSDAVFHLLEVQAEGLMLCRNFETTSEAAGSIANLLPTMIEQYNALMHEMSMKFGISVSRLKEKMELTNPIHTALTPVGGSAPSLYQTDRVYRRATQVLNPAQQLRSQDLSLFSDDENLTSPLSPPPDQRKVSSVSIIPPTPPPLPERPSDLFSLNGGDSLTSGNRHSRKFSFNDTASTSTPTSRFRLTPASSTTSLTLTRRPPCPLPLEPDSNSPDVTQTVSSNSGDDIPPPLPKKPPKPLSHGRALSTRHQLC</sequence>
<dbReference type="InterPro" id="IPR043161">
    <property type="entry name" value="DOCK_C_lobe_A"/>
</dbReference>
<dbReference type="STRING" id="102285.A0A0R3TUC0"/>
<feature type="compositionally biased region" description="Polar residues" evidence="2">
    <location>
        <begin position="919"/>
        <end position="934"/>
    </location>
</feature>
<comment type="similarity">
    <text evidence="1">Belongs to the DOCK family.</text>
</comment>